<evidence type="ECO:0000313" key="7">
    <source>
        <dbReference type="Proteomes" id="UP000485058"/>
    </source>
</evidence>
<dbReference type="SMART" id="SM00382">
    <property type="entry name" value="AAA"/>
    <property type="match status" value="1"/>
</dbReference>
<keyword evidence="3" id="KW-0238">DNA-binding</keyword>
<feature type="domain" description="MCM C-terminal AAA(+) ATPase" evidence="5">
    <location>
        <begin position="17"/>
        <end position="207"/>
    </location>
</feature>
<keyword evidence="2 3" id="KW-0067">ATP-binding</keyword>
<gene>
    <name evidence="6" type="ORF">HaLaN_01223</name>
</gene>
<accession>A0A699Y8S0</accession>
<evidence type="ECO:0000256" key="3">
    <source>
        <dbReference type="RuleBase" id="RU004070"/>
    </source>
</evidence>
<feature type="chain" id="PRO_5025689260" evidence="4">
    <location>
        <begin position="19"/>
        <end position="226"/>
    </location>
</feature>
<dbReference type="AlphaFoldDB" id="A0A699Y8S0"/>
<dbReference type="PANTHER" id="PTHR11630">
    <property type="entry name" value="DNA REPLICATION LICENSING FACTOR MCM FAMILY MEMBER"/>
    <property type="match status" value="1"/>
</dbReference>
<dbReference type="Gene3D" id="3.40.50.300">
    <property type="entry name" value="P-loop containing nucleotide triphosphate hydrolases"/>
    <property type="match status" value="1"/>
</dbReference>
<feature type="signal peptide" evidence="4">
    <location>
        <begin position="1"/>
        <end position="18"/>
    </location>
</feature>
<dbReference type="PROSITE" id="PS50051">
    <property type="entry name" value="MCM_2"/>
    <property type="match status" value="1"/>
</dbReference>
<dbReference type="Proteomes" id="UP000485058">
    <property type="component" value="Unassembled WGS sequence"/>
</dbReference>
<keyword evidence="7" id="KW-1185">Reference proteome</keyword>
<protein>
    <submittedName>
        <fullName evidence="6">DNA replication licensing factor MCM8 component</fullName>
    </submittedName>
</protein>
<proteinExistence type="inferred from homology"/>
<dbReference type="PANTHER" id="PTHR11630:SF47">
    <property type="entry name" value="DNA HELICASE MCM8"/>
    <property type="match status" value="1"/>
</dbReference>
<dbReference type="GO" id="GO:0005634">
    <property type="term" value="C:nucleus"/>
    <property type="evidence" value="ECO:0007669"/>
    <property type="project" value="TreeGrafter"/>
</dbReference>
<dbReference type="SUPFAM" id="SSF52540">
    <property type="entry name" value="P-loop containing nucleoside triphosphate hydrolases"/>
    <property type="match status" value="1"/>
</dbReference>
<dbReference type="GO" id="GO:0042555">
    <property type="term" value="C:MCM complex"/>
    <property type="evidence" value="ECO:0007669"/>
    <property type="project" value="TreeGrafter"/>
</dbReference>
<dbReference type="PRINTS" id="PR01657">
    <property type="entry name" value="MCMFAMILY"/>
</dbReference>
<reference evidence="6 7" key="1">
    <citation type="submission" date="2020-02" db="EMBL/GenBank/DDBJ databases">
        <title>Draft genome sequence of Haematococcus lacustris strain NIES-144.</title>
        <authorList>
            <person name="Morimoto D."/>
            <person name="Nakagawa S."/>
            <person name="Yoshida T."/>
            <person name="Sawayama S."/>
        </authorList>
    </citation>
    <scope>NUCLEOTIDE SEQUENCE [LARGE SCALE GENOMIC DNA]</scope>
    <source>
        <strain evidence="6 7">NIES-144</strain>
    </source>
</reference>
<evidence type="ECO:0000256" key="4">
    <source>
        <dbReference type="SAM" id="SignalP"/>
    </source>
</evidence>
<keyword evidence="1 3" id="KW-0547">Nucleotide-binding</keyword>
<dbReference type="EMBL" id="BLLF01000045">
    <property type="protein sequence ID" value="GFH06570.1"/>
    <property type="molecule type" value="Genomic_DNA"/>
</dbReference>
<dbReference type="InterPro" id="IPR001208">
    <property type="entry name" value="MCM_dom"/>
</dbReference>
<evidence type="ECO:0000259" key="5">
    <source>
        <dbReference type="PROSITE" id="PS50051"/>
    </source>
</evidence>
<dbReference type="Pfam" id="PF00493">
    <property type="entry name" value="MCM"/>
    <property type="match status" value="1"/>
</dbReference>
<comment type="caution">
    <text evidence="6">The sequence shown here is derived from an EMBL/GenBank/DDBJ whole genome shotgun (WGS) entry which is preliminary data.</text>
</comment>
<feature type="non-terminal residue" evidence="6">
    <location>
        <position position="1"/>
    </location>
</feature>
<dbReference type="SMART" id="SM00350">
    <property type="entry name" value="MCM"/>
    <property type="match status" value="1"/>
</dbReference>
<dbReference type="InterPro" id="IPR003593">
    <property type="entry name" value="AAA+_ATPase"/>
</dbReference>
<dbReference type="InterPro" id="IPR031327">
    <property type="entry name" value="MCM"/>
</dbReference>
<dbReference type="GO" id="GO:0003697">
    <property type="term" value="F:single-stranded DNA binding"/>
    <property type="evidence" value="ECO:0007669"/>
    <property type="project" value="TreeGrafter"/>
</dbReference>
<keyword evidence="4" id="KW-0732">Signal</keyword>
<dbReference type="GO" id="GO:0017116">
    <property type="term" value="F:single-stranded DNA helicase activity"/>
    <property type="evidence" value="ECO:0007669"/>
    <property type="project" value="TreeGrafter"/>
</dbReference>
<evidence type="ECO:0000256" key="2">
    <source>
        <dbReference type="ARBA" id="ARBA00022840"/>
    </source>
</evidence>
<dbReference type="GO" id="GO:0005524">
    <property type="term" value="F:ATP binding"/>
    <property type="evidence" value="ECO:0007669"/>
    <property type="project" value="UniProtKB-KW"/>
</dbReference>
<sequence length="226" mass="23518">MPPLTAHDLAFILQFTKAGLVLALLGGVRKNDGVSGRVPIRGDVHVLLVGDAGLGKSQLLQACASVAPRGIYVCGNTSSAVGLTASVEKDAVTGDFVLVAGAMVLGDRGCCCVDEFDKMTGEHQALLEAMEQQEVSLAKAGMVASLPARTTVLAAANPAGREGVFNKAKSVADNLKMSPAMLSRFDLVFIMMDRPDLEHDRCLSAHTLALHSVTDGAAPSQATMSE</sequence>
<evidence type="ECO:0000256" key="1">
    <source>
        <dbReference type="ARBA" id="ARBA00022741"/>
    </source>
</evidence>
<name>A0A699Y8S0_HAELA</name>
<organism evidence="6 7">
    <name type="scientific">Haematococcus lacustris</name>
    <name type="common">Green alga</name>
    <name type="synonym">Haematococcus pluvialis</name>
    <dbReference type="NCBI Taxonomy" id="44745"/>
    <lineage>
        <taxon>Eukaryota</taxon>
        <taxon>Viridiplantae</taxon>
        <taxon>Chlorophyta</taxon>
        <taxon>core chlorophytes</taxon>
        <taxon>Chlorophyceae</taxon>
        <taxon>CS clade</taxon>
        <taxon>Chlamydomonadales</taxon>
        <taxon>Haematococcaceae</taxon>
        <taxon>Haematococcus</taxon>
    </lineage>
</organism>
<evidence type="ECO:0000313" key="6">
    <source>
        <dbReference type="EMBL" id="GFH06570.1"/>
    </source>
</evidence>
<comment type="similarity">
    <text evidence="3">Belongs to the MCM family.</text>
</comment>
<dbReference type="InterPro" id="IPR027417">
    <property type="entry name" value="P-loop_NTPase"/>
</dbReference>